<evidence type="ECO:0000313" key="1">
    <source>
        <dbReference type="EMBL" id="KAE8680456.1"/>
    </source>
</evidence>
<dbReference type="SUPFAM" id="SSF53756">
    <property type="entry name" value="UDP-Glycosyltransferase/glycogen phosphorylase"/>
    <property type="match status" value="1"/>
</dbReference>
<evidence type="ECO:0000313" key="2">
    <source>
        <dbReference type="Proteomes" id="UP000436088"/>
    </source>
</evidence>
<proteinExistence type="predicted"/>
<comment type="caution">
    <text evidence="1">The sequence shown here is derived from an EMBL/GenBank/DDBJ whole genome shotgun (WGS) entry which is preliminary data.</text>
</comment>
<reference evidence="1" key="1">
    <citation type="submission" date="2019-09" db="EMBL/GenBank/DDBJ databases">
        <title>Draft genome information of white flower Hibiscus syriacus.</title>
        <authorList>
            <person name="Kim Y.-M."/>
        </authorList>
    </citation>
    <scope>NUCLEOTIDE SEQUENCE [LARGE SCALE GENOMIC DNA]</scope>
    <source>
        <strain evidence="1">YM2019G1</strain>
    </source>
</reference>
<sequence length="127" mass="13537">MAWPDSRQENSVIYVCFGSRQVLTRKQADELAAGLEKAGSTSFGAASGDSPTPSRWGVFGTLWVEFDTGRDHGCGSVYDTKLSVNQLGVGIRVGESSQNIPECSTLARVLVESVDGSRAEGARVKQP</sequence>
<dbReference type="Gene3D" id="3.40.50.2000">
    <property type="entry name" value="Glycogen Phosphorylase B"/>
    <property type="match status" value="1"/>
</dbReference>
<dbReference type="EMBL" id="VEPZ02001325">
    <property type="protein sequence ID" value="KAE8680456.1"/>
    <property type="molecule type" value="Genomic_DNA"/>
</dbReference>
<protein>
    <submittedName>
        <fullName evidence="1">Uncharacterized protein</fullName>
    </submittedName>
</protein>
<dbReference type="Proteomes" id="UP000436088">
    <property type="component" value="Unassembled WGS sequence"/>
</dbReference>
<organism evidence="1 2">
    <name type="scientific">Hibiscus syriacus</name>
    <name type="common">Rose of Sharon</name>
    <dbReference type="NCBI Taxonomy" id="106335"/>
    <lineage>
        <taxon>Eukaryota</taxon>
        <taxon>Viridiplantae</taxon>
        <taxon>Streptophyta</taxon>
        <taxon>Embryophyta</taxon>
        <taxon>Tracheophyta</taxon>
        <taxon>Spermatophyta</taxon>
        <taxon>Magnoliopsida</taxon>
        <taxon>eudicotyledons</taxon>
        <taxon>Gunneridae</taxon>
        <taxon>Pentapetalae</taxon>
        <taxon>rosids</taxon>
        <taxon>malvids</taxon>
        <taxon>Malvales</taxon>
        <taxon>Malvaceae</taxon>
        <taxon>Malvoideae</taxon>
        <taxon>Hibiscus</taxon>
    </lineage>
</organism>
<keyword evidence="2" id="KW-1185">Reference proteome</keyword>
<dbReference type="AlphaFoldDB" id="A0A6A2YM83"/>
<gene>
    <name evidence="1" type="ORF">F3Y22_tig00111388pilonHSYRG00097</name>
</gene>
<accession>A0A6A2YM83</accession>
<name>A0A6A2YM83_HIBSY</name>